<keyword evidence="3" id="KW-1133">Transmembrane helix</keyword>
<dbReference type="InterPro" id="IPR017857">
    <property type="entry name" value="Coagulation_fac-like_Gla_dom"/>
</dbReference>
<protein>
    <recommendedName>
        <fullName evidence="4">Gla domain-containing protein</fullName>
    </recommendedName>
</protein>
<dbReference type="SMART" id="SM00069">
    <property type="entry name" value="GLA"/>
    <property type="match status" value="1"/>
</dbReference>
<dbReference type="GO" id="GO:0005886">
    <property type="term" value="C:plasma membrane"/>
    <property type="evidence" value="ECO:0007669"/>
    <property type="project" value="TreeGrafter"/>
</dbReference>
<dbReference type="PROSITE" id="PS00011">
    <property type="entry name" value="GLA_1"/>
    <property type="match status" value="1"/>
</dbReference>
<proteinExistence type="predicted"/>
<evidence type="ECO:0000259" key="4">
    <source>
        <dbReference type="PROSITE" id="PS50998"/>
    </source>
</evidence>
<gene>
    <name evidence="5" type="ORF">R3I93_001857</name>
</gene>
<keyword evidence="3" id="KW-0812">Transmembrane</keyword>
<evidence type="ECO:0000313" key="5">
    <source>
        <dbReference type="EMBL" id="KAK7174783.1"/>
    </source>
</evidence>
<dbReference type="PRINTS" id="PR00001">
    <property type="entry name" value="GLABLOOD"/>
</dbReference>
<keyword evidence="6" id="KW-1185">Reference proteome</keyword>
<dbReference type="InterPro" id="IPR000294">
    <property type="entry name" value="GLA_domain"/>
</dbReference>
<dbReference type="GO" id="GO:0005615">
    <property type="term" value="C:extracellular space"/>
    <property type="evidence" value="ECO:0007669"/>
    <property type="project" value="TreeGrafter"/>
</dbReference>
<evidence type="ECO:0000256" key="1">
    <source>
        <dbReference type="ARBA" id="ARBA00023157"/>
    </source>
</evidence>
<dbReference type="AlphaFoldDB" id="A0AAN9DJ73"/>
<dbReference type="InterPro" id="IPR035972">
    <property type="entry name" value="GLA-like_dom_SF"/>
</dbReference>
<dbReference type="SUPFAM" id="SSF57630">
    <property type="entry name" value="GLA-domain"/>
    <property type="match status" value="1"/>
</dbReference>
<dbReference type="Proteomes" id="UP001364617">
    <property type="component" value="Unassembled WGS sequence"/>
</dbReference>
<dbReference type="FunFam" id="4.10.740.10:FF:000001">
    <property type="entry name" value="vitamin K-dependent protein S"/>
    <property type="match status" value="1"/>
</dbReference>
<dbReference type="EMBL" id="JAYKXH010000002">
    <property type="protein sequence ID" value="KAK7174783.1"/>
    <property type="molecule type" value="Genomic_DNA"/>
</dbReference>
<dbReference type="PANTHER" id="PTHR24278">
    <property type="entry name" value="COAGULATION FACTOR"/>
    <property type="match status" value="1"/>
</dbReference>
<name>A0AAN9DJ73_9TELE</name>
<evidence type="ECO:0000256" key="2">
    <source>
        <dbReference type="SAM" id="MobiDB-lite"/>
    </source>
</evidence>
<organism evidence="5 6">
    <name type="scientific">Phoxinus phoxinus</name>
    <name type="common">Eurasian minnow</name>
    <dbReference type="NCBI Taxonomy" id="58324"/>
    <lineage>
        <taxon>Eukaryota</taxon>
        <taxon>Metazoa</taxon>
        <taxon>Chordata</taxon>
        <taxon>Craniata</taxon>
        <taxon>Vertebrata</taxon>
        <taxon>Euteleostomi</taxon>
        <taxon>Actinopterygii</taxon>
        <taxon>Neopterygii</taxon>
        <taxon>Teleostei</taxon>
        <taxon>Ostariophysi</taxon>
        <taxon>Cypriniformes</taxon>
        <taxon>Leuciscidae</taxon>
        <taxon>Phoxininae</taxon>
        <taxon>Phoxinus</taxon>
    </lineage>
</organism>
<dbReference type="Pfam" id="PF00594">
    <property type="entry name" value="Gla"/>
    <property type="match status" value="1"/>
</dbReference>
<feature type="compositionally biased region" description="Pro residues" evidence="2">
    <location>
        <begin position="194"/>
        <end position="208"/>
    </location>
</feature>
<comment type="caution">
    <text evidence="5">The sequence shown here is derived from an EMBL/GenBank/DDBJ whole genome shotgun (WGS) entry which is preliminary data.</text>
</comment>
<feature type="region of interest" description="Disordered" evidence="2">
    <location>
        <begin position="181"/>
        <end position="214"/>
    </location>
</feature>
<evidence type="ECO:0000313" key="6">
    <source>
        <dbReference type="Proteomes" id="UP001364617"/>
    </source>
</evidence>
<feature type="transmembrane region" description="Helical" evidence="3">
    <location>
        <begin position="121"/>
        <end position="143"/>
    </location>
</feature>
<dbReference type="PANTHER" id="PTHR24278:SF38">
    <property type="entry name" value="TRANSMEMBRANE GAMMA-CARBOXYGLUTAMIC ACID PROTEIN 4"/>
    <property type="match status" value="1"/>
</dbReference>
<keyword evidence="1" id="KW-1015">Disulfide bond</keyword>
<dbReference type="PROSITE" id="PS50998">
    <property type="entry name" value="GLA_2"/>
    <property type="match status" value="1"/>
</dbReference>
<accession>A0AAN9DJ73</accession>
<dbReference type="InterPro" id="IPR050442">
    <property type="entry name" value="Peptidase_S1_coag_factors"/>
</dbReference>
<evidence type="ECO:0000256" key="3">
    <source>
        <dbReference type="SAM" id="Phobius"/>
    </source>
</evidence>
<reference evidence="5 6" key="1">
    <citation type="submission" date="2024-02" db="EMBL/GenBank/DDBJ databases">
        <title>Chromosome-level genome assembly of the Eurasian Minnow (Phoxinus phoxinus).</title>
        <authorList>
            <person name="Oriowo T.O."/>
            <person name="Martin S."/>
            <person name="Stange M."/>
            <person name="Chrysostomakis Y."/>
            <person name="Brown T."/>
            <person name="Winkler S."/>
            <person name="Kukowka S."/>
            <person name="Myers E.W."/>
            <person name="Bohne A."/>
        </authorList>
    </citation>
    <scope>NUCLEOTIDE SEQUENCE [LARGE SCALE GENOMIC DNA]</scope>
    <source>
        <strain evidence="5">ZFMK-TIS-60720</strain>
        <tissue evidence="5">Whole Organism</tissue>
    </source>
</reference>
<dbReference type="Gene3D" id="4.10.740.10">
    <property type="entry name" value="Coagulation Factor IX"/>
    <property type="match status" value="1"/>
</dbReference>
<feature type="domain" description="Gla" evidence="4">
    <location>
        <begin position="62"/>
        <end position="108"/>
    </location>
</feature>
<sequence>MKHSFLVRSTTECKGTMLGFPAIFLSLLSLLHLVWGRVIYNGNDVFLEEKSAGSFISRKLLKNSWDFETVVPGNIERECIEEICSYEEAREVFEDDKLTAIFWETYTNSHETLHPLDVSGLVAGIVAIVITAIIVAVLVIYCYKNRGKNARGGSVPVHMGVDGQPVPESVPLSIVAPGLPSYNEALTHSGQHDAPPPPYSGGSPPEPTETPDEE</sequence>
<keyword evidence="3" id="KW-0472">Membrane</keyword>
<dbReference type="GO" id="GO:0005509">
    <property type="term" value="F:calcium ion binding"/>
    <property type="evidence" value="ECO:0007669"/>
    <property type="project" value="InterPro"/>
</dbReference>